<dbReference type="EMBL" id="PFBI01000006">
    <property type="protein sequence ID" value="PIR84556.1"/>
    <property type="molecule type" value="Genomic_DNA"/>
</dbReference>
<name>A0A2H0UFU4_9BACT</name>
<evidence type="ECO:0000313" key="1">
    <source>
        <dbReference type="EMBL" id="PIR84556.1"/>
    </source>
</evidence>
<sequence length="124" mass="13641">MEMRGIMSREQPVLVVTADENFFAAVQTALKEGGTQKDIKCFHPNDASPFIAENDHVILDMSGLQSKEKKSHPALLAADGVWKRVLVVGAGSDSFIFHRTSPFRAADLDSIECALPAFLRIGRR</sequence>
<gene>
    <name evidence="1" type="ORF">COU16_03195</name>
</gene>
<reference evidence="2" key="1">
    <citation type="submission" date="2017-09" db="EMBL/GenBank/DDBJ databases">
        <title>Depth-based differentiation of microbial function through sediment-hosted aquifers and enrichment of novel symbionts in the deep terrestrial subsurface.</title>
        <authorList>
            <person name="Probst A.J."/>
            <person name="Ladd B."/>
            <person name="Jarett J.K."/>
            <person name="Geller-Mcgrath D.E."/>
            <person name="Sieber C.M.K."/>
            <person name="Emerson J.B."/>
            <person name="Anantharaman K."/>
            <person name="Thomas B.C."/>
            <person name="Malmstrom R."/>
            <person name="Stieglmeier M."/>
            <person name="Klingl A."/>
            <person name="Woyke T."/>
            <person name="Ryan C.M."/>
            <person name="Banfield J.F."/>
        </authorList>
    </citation>
    <scope>NUCLEOTIDE SEQUENCE [LARGE SCALE GENOMIC DNA]</scope>
</reference>
<dbReference type="AlphaFoldDB" id="A0A2H0UFU4"/>
<proteinExistence type="predicted"/>
<accession>A0A2H0UFU4</accession>
<protein>
    <submittedName>
        <fullName evidence="1">Uncharacterized protein</fullName>
    </submittedName>
</protein>
<organism evidence="1 2">
    <name type="scientific">Candidatus Kaiserbacteria bacterium CG10_big_fil_rev_8_21_14_0_10_47_16</name>
    <dbReference type="NCBI Taxonomy" id="1974608"/>
    <lineage>
        <taxon>Bacteria</taxon>
        <taxon>Candidatus Kaiseribacteriota</taxon>
    </lineage>
</organism>
<comment type="caution">
    <text evidence="1">The sequence shown here is derived from an EMBL/GenBank/DDBJ whole genome shotgun (WGS) entry which is preliminary data.</text>
</comment>
<evidence type="ECO:0000313" key="2">
    <source>
        <dbReference type="Proteomes" id="UP000229344"/>
    </source>
</evidence>
<dbReference type="Proteomes" id="UP000229344">
    <property type="component" value="Unassembled WGS sequence"/>
</dbReference>